<organism evidence="1 2">
    <name type="scientific">Methanosarcina acetivorans</name>
    <dbReference type="NCBI Taxonomy" id="2214"/>
    <lineage>
        <taxon>Archaea</taxon>
        <taxon>Methanobacteriati</taxon>
        <taxon>Methanobacteriota</taxon>
        <taxon>Stenosarchaea group</taxon>
        <taxon>Methanomicrobia</taxon>
        <taxon>Methanosarcinales</taxon>
        <taxon>Methanosarcinaceae</taxon>
        <taxon>Methanosarcina</taxon>
    </lineage>
</organism>
<dbReference type="Proteomes" id="UP000600774">
    <property type="component" value="Unassembled WGS sequence"/>
</dbReference>
<evidence type="ECO:0000313" key="1">
    <source>
        <dbReference type="EMBL" id="HIH95430.1"/>
    </source>
</evidence>
<comment type="caution">
    <text evidence="1">The sequence shown here is derived from an EMBL/GenBank/DDBJ whole genome shotgun (WGS) entry which is preliminary data.</text>
</comment>
<accession>A0A832SNK4</accession>
<proteinExistence type="predicted"/>
<dbReference type="EMBL" id="DUJU01000180">
    <property type="protein sequence ID" value="HIH95430.1"/>
    <property type="molecule type" value="Genomic_DNA"/>
</dbReference>
<name>A0A832SNK4_9EURY</name>
<dbReference type="AlphaFoldDB" id="A0A832SNK4"/>
<reference evidence="1" key="1">
    <citation type="journal article" date="2020" name="bioRxiv">
        <title>A rank-normalized archaeal taxonomy based on genome phylogeny resolves widespread incomplete and uneven classifications.</title>
        <authorList>
            <person name="Rinke C."/>
            <person name="Chuvochina M."/>
            <person name="Mussig A.J."/>
            <person name="Chaumeil P.-A."/>
            <person name="Waite D.W."/>
            <person name="Whitman W.B."/>
            <person name="Parks D.H."/>
            <person name="Hugenholtz P."/>
        </authorList>
    </citation>
    <scope>NUCLEOTIDE SEQUENCE</scope>
    <source>
        <strain evidence="1">UBA8876</strain>
    </source>
</reference>
<protein>
    <submittedName>
        <fullName evidence="1">Uncharacterized protein</fullName>
    </submittedName>
</protein>
<evidence type="ECO:0000313" key="2">
    <source>
        <dbReference type="Proteomes" id="UP000600774"/>
    </source>
</evidence>
<gene>
    <name evidence="1" type="ORF">HA338_15855</name>
</gene>
<sequence>MKKRIAFYWRILPPTSFSRFERDIFPFSPIFDKIQGIDFKTGKSFPVFTLAFHII</sequence>